<keyword evidence="2" id="KW-0732">Signal</keyword>
<dbReference type="eggNOG" id="ENOG502ZPBD">
    <property type="taxonomic scope" value="Bacteria"/>
</dbReference>
<evidence type="ECO:0000313" key="3">
    <source>
        <dbReference type="EMBL" id="SEL48933.1"/>
    </source>
</evidence>
<organism evidence="3 4">
    <name type="scientific">Streptacidiphilus jiangxiensis</name>
    <dbReference type="NCBI Taxonomy" id="235985"/>
    <lineage>
        <taxon>Bacteria</taxon>
        <taxon>Bacillati</taxon>
        <taxon>Actinomycetota</taxon>
        <taxon>Actinomycetes</taxon>
        <taxon>Kitasatosporales</taxon>
        <taxon>Streptomycetaceae</taxon>
        <taxon>Streptacidiphilus</taxon>
    </lineage>
</organism>
<dbReference type="STRING" id="235985.SAMN05414137_109101"/>
<feature type="signal peptide" evidence="2">
    <location>
        <begin position="1"/>
        <end position="28"/>
    </location>
</feature>
<evidence type="ECO:0000256" key="2">
    <source>
        <dbReference type="SAM" id="SignalP"/>
    </source>
</evidence>
<gene>
    <name evidence="3" type="ORF">SAMN05414137_109101</name>
</gene>
<keyword evidence="4" id="KW-1185">Reference proteome</keyword>
<feature type="compositionally biased region" description="Pro residues" evidence="1">
    <location>
        <begin position="76"/>
        <end position="88"/>
    </location>
</feature>
<evidence type="ECO:0000313" key="4">
    <source>
        <dbReference type="Proteomes" id="UP000183015"/>
    </source>
</evidence>
<feature type="region of interest" description="Disordered" evidence="1">
    <location>
        <begin position="38"/>
        <end position="88"/>
    </location>
</feature>
<feature type="chain" id="PRO_5010292944" evidence="2">
    <location>
        <begin position="29"/>
        <end position="189"/>
    </location>
</feature>
<reference evidence="4" key="1">
    <citation type="submission" date="2016-10" db="EMBL/GenBank/DDBJ databases">
        <authorList>
            <person name="Varghese N."/>
        </authorList>
    </citation>
    <scope>NUCLEOTIDE SEQUENCE [LARGE SCALE GENOMIC DNA]</scope>
    <source>
        <strain evidence="4">DSM 45096 / BCRC 16803 / CGMCC 4.1857 / CIP 109030 / JCM 12277 / KCTC 19219 / NBRC 100920 / 33214</strain>
    </source>
</reference>
<accession>A0A1H7QLZ1</accession>
<evidence type="ECO:0000256" key="1">
    <source>
        <dbReference type="SAM" id="MobiDB-lite"/>
    </source>
</evidence>
<proteinExistence type="predicted"/>
<protein>
    <submittedName>
        <fullName evidence="3">Uncharacterized protein</fullName>
    </submittedName>
</protein>
<sequence>MVVAVATAGTLAAVAACSSGATSQSVNAPTRTVTATVTHQTTTAPGSTAPTPTRTAPASTRPAPGPTVTVTSTPTPAAPPAPPAPPAPTTPMTNASAVVAQYYQDITDHNYAAAWALGGANIAGESYDQYVAGFSTTASIGLGTVSDFGASQVQAVLYATQTDGTVKVFEGTYTVSNGVLVGASIRQIQ</sequence>
<dbReference type="AlphaFoldDB" id="A0A1H7QLZ1"/>
<feature type="compositionally biased region" description="Low complexity" evidence="1">
    <location>
        <begin position="38"/>
        <end position="75"/>
    </location>
</feature>
<dbReference type="Proteomes" id="UP000183015">
    <property type="component" value="Unassembled WGS sequence"/>
</dbReference>
<dbReference type="EMBL" id="FOAZ01000009">
    <property type="protein sequence ID" value="SEL48933.1"/>
    <property type="molecule type" value="Genomic_DNA"/>
</dbReference>
<name>A0A1H7QLZ1_STRJI</name>